<proteinExistence type="predicted"/>
<gene>
    <name evidence="1" type="ORF">PCANC_24756</name>
</gene>
<dbReference type="EMBL" id="PGCJ01000406">
    <property type="protein sequence ID" value="PLW29574.1"/>
    <property type="molecule type" value="Genomic_DNA"/>
</dbReference>
<name>A0A2N5TVQ7_9BASI</name>
<reference evidence="1 2" key="1">
    <citation type="submission" date="2017-11" db="EMBL/GenBank/DDBJ databases">
        <title>De novo assembly and phasing of dikaryotic genomes from two isolates of Puccinia coronata f. sp. avenae, the causal agent of oat crown rust.</title>
        <authorList>
            <person name="Miller M.E."/>
            <person name="Zhang Y."/>
            <person name="Omidvar V."/>
            <person name="Sperschneider J."/>
            <person name="Schwessinger B."/>
            <person name="Raley C."/>
            <person name="Palmer J.M."/>
            <person name="Garnica D."/>
            <person name="Upadhyaya N."/>
            <person name="Rathjen J."/>
            <person name="Taylor J.M."/>
            <person name="Park R.F."/>
            <person name="Dodds P.N."/>
            <person name="Hirsch C.D."/>
            <person name="Kianian S.F."/>
            <person name="Figueroa M."/>
        </authorList>
    </citation>
    <scope>NUCLEOTIDE SEQUENCE [LARGE SCALE GENOMIC DNA]</scope>
    <source>
        <strain evidence="1">12NC29</strain>
    </source>
</reference>
<dbReference type="Proteomes" id="UP000235388">
    <property type="component" value="Unassembled WGS sequence"/>
</dbReference>
<evidence type="ECO:0000313" key="1">
    <source>
        <dbReference type="EMBL" id="PLW29574.1"/>
    </source>
</evidence>
<organism evidence="1 2">
    <name type="scientific">Puccinia coronata f. sp. avenae</name>
    <dbReference type="NCBI Taxonomy" id="200324"/>
    <lineage>
        <taxon>Eukaryota</taxon>
        <taxon>Fungi</taxon>
        <taxon>Dikarya</taxon>
        <taxon>Basidiomycota</taxon>
        <taxon>Pucciniomycotina</taxon>
        <taxon>Pucciniomycetes</taxon>
        <taxon>Pucciniales</taxon>
        <taxon>Pucciniaceae</taxon>
        <taxon>Puccinia</taxon>
    </lineage>
</organism>
<keyword evidence="2" id="KW-1185">Reference proteome</keyword>
<protein>
    <submittedName>
        <fullName evidence="1">Uncharacterized protein</fullName>
    </submittedName>
</protein>
<accession>A0A2N5TVQ7</accession>
<evidence type="ECO:0000313" key="2">
    <source>
        <dbReference type="Proteomes" id="UP000235388"/>
    </source>
</evidence>
<comment type="caution">
    <text evidence="1">The sequence shown here is derived from an EMBL/GenBank/DDBJ whole genome shotgun (WGS) entry which is preliminary data.</text>
</comment>
<dbReference type="AlphaFoldDB" id="A0A2N5TVQ7"/>
<sequence>MSAEKTCSELWEWTQQTSNRVTVEQTEITQQDFGGIKHVNVIGTPLQEYNLWSIGN</sequence>